<dbReference type="PANTHER" id="PTHR12149:SF8">
    <property type="entry name" value="PROTEIN-RIBULOSAMINE 3-KINASE"/>
    <property type="match status" value="1"/>
</dbReference>
<sequence length="289" mass="33380">MVHMHSMLSKAIQTYFDTSEIVTWKQVYGGDINESFYIRTASGSYFIKIQAAPPPRFFHSEKSGLDTIRLTKTISVPNVFHVYEDGEVGCLILEWISGKKTEQAAEKLGNLLALMHNHTGEKFGFANNGYIGKLPQPNQWLDSWIDYYRTCRLQPQIRLAEEKGLLPLSIFKKLNKLMQELEQWIPEKPKASLLHGDLWSGNWMAGENGEPYLIDPSVFYGHDEFELAFTELFGGFPAGFYHAYQEVNPLSKDYEDRKELYQLFYLLVHLNLFGKSYVNAVERIVNRYV</sequence>
<dbReference type="PANTHER" id="PTHR12149">
    <property type="entry name" value="FRUCTOSAMINE 3 KINASE-RELATED PROTEIN"/>
    <property type="match status" value="1"/>
</dbReference>
<accession>A0ABD5IYU1</accession>
<dbReference type="InterPro" id="IPR011009">
    <property type="entry name" value="Kinase-like_dom_sf"/>
</dbReference>
<dbReference type="Proteomes" id="UP001339962">
    <property type="component" value="Unassembled WGS sequence"/>
</dbReference>
<keyword evidence="1 2" id="KW-0418">Kinase</keyword>
<dbReference type="Pfam" id="PF03881">
    <property type="entry name" value="Fructosamin_kin"/>
    <property type="match status" value="1"/>
</dbReference>
<dbReference type="PIRSF" id="PIRSF006221">
    <property type="entry name" value="Ketosamine-3-kinase"/>
    <property type="match status" value="1"/>
</dbReference>
<keyword evidence="1" id="KW-0808">Transferase</keyword>
<protein>
    <submittedName>
        <fullName evidence="2">Fructosamine kinase family protein</fullName>
    </submittedName>
</protein>
<proteinExistence type="inferred from homology"/>
<dbReference type="Gene3D" id="3.90.1200.10">
    <property type="match status" value="1"/>
</dbReference>
<reference evidence="2 3" key="1">
    <citation type="submission" date="2023-03" db="EMBL/GenBank/DDBJ databases">
        <title>Bacillus Genome Sequencing.</title>
        <authorList>
            <person name="Dunlap C."/>
        </authorList>
    </citation>
    <scope>NUCLEOTIDE SEQUENCE [LARGE SCALE GENOMIC DNA]</scope>
    <source>
        <strain evidence="2 3">NRS-38</strain>
    </source>
</reference>
<organism evidence="2 3">
    <name type="scientific">Anoxybacteroides rupiense</name>
    <dbReference type="NCBI Taxonomy" id="311460"/>
    <lineage>
        <taxon>Bacteria</taxon>
        <taxon>Bacillati</taxon>
        <taxon>Bacillota</taxon>
        <taxon>Bacilli</taxon>
        <taxon>Bacillales</taxon>
        <taxon>Anoxybacillaceae</taxon>
        <taxon>Anoxybacteroides</taxon>
    </lineage>
</organism>
<comment type="similarity">
    <text evidence="1">Belongs to the fructosamine kinase family.</text>
</comment>
<evidence type="ECO:0000313" key="2">
    <source>
        <dbReference type="EMBL" id="MED5053393.1"/>
    </source>
</evidence>
<name>A0ABD5IYU1_9BACL</name>
<evidence type="ECO:0000313" key="3">
    <source>
        <dbReference type="Proteomes" id="UP001339962"/>
    </source>
</evidence>
<comment type="caution">
    <text evidence="2">The sequence shown here is derived from an EMBL/GenBank/DDBJ whole genome shotgun (WGS) entry which is preliminary data.</text>
</comment>
<gene>
    <name evidence="2" type="ORF">P9850_16480</name>
</gene>
<dbReference type="AlphaFoldDB" id="A0ABD5IYU1"/>
<dbReference type="SUPFAM" id="SSF56112">
    <property type="entry name" value="Protein kinase-like (PK-like)"/>
    <property type="match status" value="1"/>
</dbReference>
<dbReference type="EMBL" id="JARTLI010000045">
    <property type="protein sequence ID" value="MED5053393.1"/>
    <property type="molecule type" value="Genomic_DNA"/>
</dbReference>
<evidence type="ECO:0000256" key="1">
    <source>
        <dbReference type="PIRNR" id="PIRNR006221"/>
    </source>
</evidence>
<dbReference type="GO" id="GO:0016301">
    <property type="term" value="F:kinase activity"/>
    <property type="evidence" value="ECO:0007669"/>
    <property type="project" value="UniProtKB-UniRule"/>
</dbReference>
<dbReference type="InterPro" id="IPR016477">
    <property type="entry name" value="Fructo-/Ketosamine-3-kinase"/>
</dbReference>
<dbReference type="Gene3D" id="3.30.200.20">
    <property type="entry name" value="Phosphorylase Kinase, domain 1"/>
    <property type="match status" value="1"/>
</dbReference>